<protein>
    <recommendedName>
        <fullName evidence="4">CDP-Glycerol:Poly(Glycerophosphate) glycerophosphotransferase</fullName>
    </recommendedName>
</protein>
<reference evidence="2 3" key="1">
    <citation type="submission" date="2016-11" db="EMBL/GenBank/DDBJ databases">
        <authorList>
            <person name="Jaros S."/>
            <person name="Januszkiewicz K."/>
            <person name="Wedrychowicz H."/>
        </authorList>
    </citation>
    <scope>NUCLEOTIDE SEQUENCE [LARGE SCALE GENOMIC DNA]</scope>
    <source>
        <strain evidence="2 3">DSM 44523</strain>
    </source>
</reference>
<feature type="region of interest" description="Disordered" evidence="1">
    <location>
        <begin position="124"/>
        <end position="144"/>
    </location>
</feature>
<organism evidence="2 3">
    <name type="scientific">Streptoalloteichus hindustanus</name>
    <dbReference type="NCBI Taxonomy" id="2017"/>
    <lineage>
        <taxon>Bacteria</taxon>
        <taxon>Bacillati</taxon>
        <taxon>Actinomycetota</taxon>
        <taxon>Actinomycetes</taxon>
        <taxon>Pseudonocardiales</taxon>
        <taxon>Pseudonocardiaceae</taxon>
        <taxon>Streptoalloteichus</taxon>
    </lineage>
</organism>
<name>A0A1M4XLU8_STRHI</name>
<keyword evidence="3" id="KW-1185">Reference proteome</keyword>
<dbReference type="AlphaFoldDB" id="A0A1M4XLU8"/>
<accession>A0A1M4XLU8</accession>
<evidence type="ECO:0000313" key="3">
    <source>
        <dbReference type="Proteomes" id="UP000184501"/>
    </source>
</evidence>
<dbReference type="STRING" id="2017.SAMN05444320_10245"/>
<sequence>MPDREWVRVPVGPHSPQWSTISPERTVLGVVHNVTAATRLFDVLPLLDGDHRVQTVFTCTGSSPFRAGTDEFLASRGAAVVPWEQAVQLDFDLAVSASYGGALHEIRAPLMVLPHGMGYNKFFARKPETGNRKPETGNRKPETGNRSAFGLGAQWLLWDGELVPSVIVLSHEEQRARLALSCPEAVPAALVAGDPCFDRMLASRPLRDAYRRALGAEGRRLVVVSSTWGGDSLFGRHPDLVRRLVAELPLDDHRIVLALHPNIWHGHSPWQVRSWLADCERAGVVVLPPDEGWRAALVAADVVVGDHGSVTFYGAALGQPVLLATFPDAAVEPASPVGMLGASAPSLDLAKPLLPQIEHVVDTHHPDDFRSITSLTTSVPGGSAAVLRAAIYRELDLPEPPALAESPAVPVPPVSPVSPRASLVRVDLSTGTPGEAEAEVVRFPAEPIRHGLPVPDDTHLRVDTDEKHRRWLELADVLVHRDPDVDAAEWISAALRAYPGCVVAAVVTAEGCVAATMDGEIVSFVVPDPRTDPAVCASLLYAWRKEGRLSTALPERFTVTVGARVTTVITERTPEPESSEQD</sequence>
<evidence type="ECO:0000256" key="1">
    <source>
        <dbReference type="SAM" id="MobiDB-lite"/>
    </source>
</evidence>
<evidence type="ECO:0000313" key="2">
    <source>
        <dbReference type="EMBL" id="SHE94388.1"/>
    </source>
</evidence>
<evidence type="ECO:0008006" key="4">
    <source>
        <dbReference type="Google" id="ProtNLM"/>
    </source>
</evidence>
<dbReference type="OrthoDB" id="3661391at2"/>
<feature type="compositionally biased region" description="Basic and acidic residues" evidence="1">
    <location>
        <begin position="125"/>
        <end position="143"/>
    </location>
</feature>
<gene>
    <name evidence="2" type="ORF">SAMN05444320_10245</name>
</gene>
<dbReference type="SUPFAM" id="SSF53756">
    <property type="entry name" value="UDP-Glycosyltransferase/glycogen phosphorylase"/>
    <property type="match status" value="1"/>
</dbReference>
<proteinExistence type="predicted"/>
<dbReference type="Gene3D" id="3.40.50.12580">
    <property type="match status" value="1"/>
</dbReference>
<dbReference type="InterPro" id="IPR043148">
    <property type="entry name" value="TagF_C"/>
</dbReference>
<dbReference type="Proteomes" id="UP000184501">
    <property type="component" value="Unassembled WGS sequence"/>
</dbReference>
<dbReference type="RefSeq" id="WP_143173983.1">
    <property type="nucleotide sequence ID" value="NZ_FQVN01000002.1"/>
</dbReference>
<dbReference type="EMBL" id="FQVN01000002">
    <property type="protein sequence ID" value="SHE94388.1"/>
    <property type="molecule type" value="Genomic_DNA"/>
</dbReference>